<dbReference type="PANTHER" id="PTHR11487">
    <property type="entry name" value="THIOESTERASE"/>
    <property type="match status" value="1"/>
</dbReference>
<keyword evidence="4" id="KW-1185">Reference proteome</keyword>
<keyword evidence="3" id="KW-0378">Hydrolase</keyword>
<proteinExistence type="inferred from homology"/>
<dbReference type="SUPFAM" id="SSF53474">
    <property type="entry name" value="alpha/beta-Hydrolases"/>
    <property type="match status" value="1"/>
</dbReference>
<dbReference type="GO" id="GO:0008610">
    <property type="term" value="P:lipid biosynthetic process"/>
    <property type="evidence" value="ECO:0007669"/>
    <property type="project" value="TreeGrafter"/>
</dbReference>
<dbReference type="PANTHER" id="PTHR11487:SF0">
    <property type="entry name" value="S-ACYL FATTY ACID SYNTHASE THIOESTERASE, MEDIUM CHAIN"/>
    <property type="match status" value="1"/>
</dbReference>
<dbReference type="OrthoDB" id="2213423at2"/>
<dbReference type="InterPro" id="IPR001031">
    <property type="entry name" value="Thioesterase"/>
</dbReference>
<sequence length="247" mass="28197">MTSSWIIKYYPNPQASLRLFCFPYAGAGASIFRSWSTYLPPDIEACGIQLPGRENRYKEKKFTNIFSLIDALTTALLPNLDRPFMFFGHSVGALLSFAVARQLRRLRYPTPLHLFISSYSAPQLPNLDLPIAKLSDTDLLEEIRLYNGTPSNILENQEFINFYLPIMRADLTLKESYVYLPEPPLNCPISVFGGINDPKISRDSLASWQEQTSKKFNLQMFSGDHFYLKTQQESLLKAIVLDLTKHS</sequence>
<dbReference type="AlphaFoldDB" id="A0A7Z9E4J8"/>
<dbReference type="Pfam" id="PF00975">
    <property type="entry name" value="Thioesterase"/>
    <property type="match status" value="1"/>
</dbReference>
<comment type="caution">
    <text evidence="3">The sequence shown here is derived from an EMBL/GenBank/DDBJ whole genome shotgun (WGS) entry which is preliminary data.</text>
</comment>
<dbReference type="GO" id="GO:0016787">
    <property type="term" value="F:hydrolase activity"/>
    <property type="evidence" value="ECO:0007669"/>
    <property type="project" value="UniProtKB-KW"/>
</dbReference>
<dbReference type="EMBL" id="CZCS02000236">
    <property type="protein sequence ID" value="VXD25116.1"/>
    <property type="molecule type" value="Genomic_DNA"/>
</dbReference>
<dbReference type="InterPro" id="IPR012223">
    <property type="entry name" value="TEII"/>
</dbReference>
<organism evidence="3 4">
    <name type="scientific">Planktothrix paucivesiculata PCC 9631</name>
    <dbReference type="NCBI Taxonomy" id="671071"/>
    <lineage>
        <taxon>Bacteria</taxon>
        <taxon>Bacillati</taxon>
        <taxon>Cyanobacteriota</taxon>
        <taxon>Cyanophyceae</taxon>
        <taxon>Oscillatoriophycideae</taxon>
        <taxon>Oscillatoriales</taxon>
        <taxon>Microcoleaceae</taxon>
        <taxon>Planktothrix</taxon>
    </lineage>
</organism>
<accession>A0A7Z9E4J8</accession>
<evidence type="ECO:0000256" key="1">
    <source>
        <dbReference type="ARBA" id="ARBA00007169"/>
    </source>
</evidence>
<gene>
    <name evidence="3" type="primary">grsT</name>
    <name evidence="3" type="ORF">PL9631_910015</name>
</gene>
<evidence type="ECO:0000313" key="3">
    <source>
        <dbReference type="EMBL" id="VXD25116.1"/>
    </source>
</evidence>
<dbReference type="Proteomes" id="UP000182190">
    <property type="component" value="Unassembled WGS sequence"/>
</dbReference>
<dbReference type="InterPro" id="IPR029058">
    <property type="entry name" value="AB_hydrolase_fold"/>
</dbReference>
<dbReference type="EC" id="3.1.2.-" evidence="3"/>
<protein>
    <submittedName>
        <fullName evidence="3">Gramicidin S biosynthesis protein GrsT</fullName>
        <ecNumber evidence="3">3.1.2.-</ecNumber>
    </submittedName>
</protein>
<comment type="similarity">
    <text evidence="1">Belongs to the thioesterase family.</text>
</comment>
<evidence type="ECO:0000313" key="4">
    <source>
        <dbReference type="Proteomes" id="UP000182190"/>
    </source>
</evidence>
<dbReference type="RefSeq" id="WP_083622330.1">
    <property type="nucleotide sequence ID" value="NZ_LR735021.1"/>
</dbReference>
<dbReference type="Gene3D" id="3.40.50.1820">
    <property type="entry name" value="alpha/beta hydrolase"/>
    <property type="match status" value="1"/>
</dbReference>
<name>A0A7Z9E4J8_9CYAN</name>
<reference evidence="3" key="1">
    <citation type="submission" date="2019-10" db="EMBL/GenBank/DDBJ databases">
        <authorList>
            <consortium name="Genoscope - CEA"/>
            <person name="William W."/>
        </authorList>
    </citation>
    <scope>NUCLEOTIDE SEQUENCE [LARGE SCALE GENOMIC DNA]</scope>
    <source>
        <strain evidence="3">BBR_PRJEB10994</strain>
    </source>
</reference>
<feature type="domain" description="Thioesterase" evidence="2">
    <location>
        <begin position="18"/>
        <end position="239"/>
    </location>
</feature>
<evidence type="ECO:0000259" key="2">
    <source>
        <dbReference type="Pfam" id="PF00975"/>
    </source>
</evidence>